<dbReference type="Proteomes" id="UP001595957">
    <property type="component" value="Unassembled WGS sequence"/>
</dbReference>
<keyword evidence="1" id="KW-0812">Transmembrane</keyword>
<keyword evidence="1" id="KW-1133">Transmembrane helix</keyword>
<name>A0ABV9F2J3_9SPHN</name>
<proteinExistence type="predicted"/>
<protein>
    <recommendedName>
        <fullName evidence="4">GAF domain-containing protein</fullName>
    </recommendedName>
</protein>
<dbReference type="EMBL" id="JBHSFZ010000064">
    <property type="protein sequence ID" value="MFC4596058.1"/>
    <property type="molecule type" value="Genomic_DNA"/>
</dbReference>
<keyword evidence="3" id="KW-1185">Reference proteome</keyword>
<evidence type="ECO:0000313" key="3">
    <source>
        <dbReference type="Proteomes" id="UP001595957"/>
    </source>
</evidence>
<feature type="transmembrane region" description="Helical" evidence="1">
    <location>
        <begin position="44"/>
        <end position="70"/>
    </location>
</feature>
<organism evidence="2 3">
    <name type="scientific">Sphingobium tyrosinilyticum</name>
    <dbReference type="NCBI Taxonomy" id="2715436"/>
    <lineage>
        <taxon>Bacteria</taxon>
        <taxon>Pseudomonadati</taxon>
        <taxon>Pseudomonadota</taxon>
        <taxon>Alphaproteobacteria</taxon>
        <taxon>Sphingomonadales</taxon>
        <taxon>Sphingomonadaceae</taxon>
        <taxon>Sphingobium</taxon>
    </lineage>
</organism>
<sequence length="316" mass="34477">MLKQRPIFLQCAEMLVMFAVLMAIDHMLLDADAFQQLNPNPYWLPVLAMAISYGTGIGLLAGLVASAIWLSTPHAGLDMPDQLEMQLRLSIMPLLWMVTALVAGEVTAVRMARLAAQDERHQAMDNNWQRLAEVIARLTSINRKLQVRIAIEQRTVNQAVAAAVGLAEPDPALQIDAIARLIALAAQTEDFTFYDIRAGQVVARFAGRDAAGRPADLSRTALAHAMMENPRPLHEGHSTEQGILAHFGLIALPVFRDEDELGGMIIIHSAPNLRITEARVAELAHMAELFGNCSALFGGEHMFAQGKWLVPGGKVA</sequence>
<accession>A0ABV9F2J3</accession>
<feature type="transmembrane region" description="Helical" evidence="1">
    <location>
        <begin position="91"/>
        <end position="112"/>
    </location>
</feature>
<keyword evidence="1" id="KW-0472">Membrane</keyword>
<evidence type="ECO:0000256" key="1">
    <source>
        <dbReference type="SAM" id="Phobius"/>
    </source>
</evidence>
<gene>
    <name evidence="2" type="ORF">ACFO3E_18055</name>
</gene>
<evidence type="ECO:0000313" key="2">
    <source>
        <dbReference type="EMBL" id="MFC4596058.1"/>
    </source>
</evidence>
<comment type="caution">
    <text evidence="2">The sequence shown here is derived from an EMBL/GenBank/DDBJ whole genome shotgun (WGS) entry which is preliminary data.</text>
</comment>
<evidence type="ECO:0008006" key="4">
    <source>
        <dbReference type="Google" id="ProtNLM"/>
    </source>
</evidence>
<reference evidence="3" key="1">
    <citation type="journal article" date="2019" name="Int. J. Syst. Evol. Microbiol.">
        <title>The Global Catalogue of Microorganisms (GCM) 10K type strain sequencing project: providing services to taxonomists for standard genome sequencing and annotation.</title>
        <authorList>
            <consortium name="The Broad Institute Genomics Platform"/>
            <consortium name="The Broad Institute Genome Sequencing Center for Infectious Disease"/>
            <person name="Wu L."/>
            <person name="Ma J."/>
        </authorList>
    </citation>
    <scope>NUCLEOTIDE SEQUENCE [LARGE SCALE GENOMIC DNA]</scope>
    <source>
        <strain evidence="3">NBRC 103632</strain>
    </source>
</reference>
<feature type="transmembrane region" description="Helical" evidence="1">
    <location>
        <begin position="7"/>
        <end position="24"/>
    </location>
</feature>
<dbReference type="RefSeq" id="WP_066523697.1">
    <property type="nucleotide sequence ID" value="NZ_JBHSFZ010000064.1"/>
</dbReference>